<name>A7ETW6_SCLS1</name>
<dbReference type="RefSeq" id="XP_001590009.1">
    <property type="nucleotide sequence ID" value="XM_001589959.1"/>
</dbReference>
<dbReference type="AlphaFoldDB" id="A7ETW6"/>
<evidence type="ECO:0000313" key="2">
    <source>
        <dbReference type="Proteomes" id="UP000001312"/>
    </source>
</evidence>
<dbReference type="KEGG" id="ssl:SS1G_08773"/>
<evidence type="ECO:0000313" key="1">
    <source>
        <dbReference type="EMBL" id="EDN92908.1"/>
    </source>
</evidence>
<dbReference type="EMBL" id="CH476632">
    <property type="protein sequence ID" value="EDN92908.1"/>
    <property type="molecule type" value="Genomic_DNA"/>
</dbReference>
<organism evidence="1 2">
    <name type="scientific">Sclerotinia sclerotiorum (strain ATCC 18683 / 1980 / Ss-1)</name>
    <name type="common">White mold</name>
    <name type="synonym">Whetzelinia sclerotiorum</name>
    <dbReference type="NCBI Taxonomy" id="665079"/>
    <lineage>
        <taxon>Eukaryota</taxon>
        <taxon>Fungi</taxon>
        <taxon>Dikarya</taxon>
        <taxon>Ascomycota</taxon>
        <taxon>Pezizomycotina</taxon>
        <taxon>Leotiomycetes</taxon>
        <taxon>Helotiales</taxon>
        <taxon>Sclerotiniaceae</taxon>
        <taxon>Sclerotinia</taxon>
    </lineage>
</organism>
<dbReference type="GeneID" id="5486054"/>
<dbReference type="InParanoid" id="A7ETW6"/>
<proteinExistence type="predicted"/>
<accession>A7ETW6</accession>
<gene>
    <name evidence="1" type="ORF">SS1G_08773</name>
</gene>
<dbReference type="Proteomes" id="UP000001312">
    <property type="component" value="Unassembled WGS sequence"/>
</dbReference>
<sequence length="80" mass="9370">MSEKVFSDRGISDVTLSCMSLSNSSRWKPECWDGKRWIDWCNNVSQLFQSSMLFHNQDPEVSDWFLILFDDQKACDQSIV</sequence>
<keyword evidence="2" id="KW-1185">Reference proteome</keyword>
<reference evidence="2" key="1">
    <citation type="journal article" date="2011" name="PLoS Genet.">
        <title>Genomic analysis of the necrotrophic fungal pathogens Sclerotinia sclerotiorum and Botrytis cinerea.</title>
        <authorList>
            <person name="Amselem J."/>
            <person name="Cuomo C.A."/>
            <person name="van Kan J.A."/>
            <person name="Viaud M."/>
            <person name="Benito E.P."/>
            <person name="Couloux A."/>
            <person name="Coutinho P.M."/>
            <person name="de Vries R.P."/>
            <person name="Dyer P.S."/>
            <person name="Fillinger S."/>
            <person name="Fournier E."/>
            <person name="Gout L."/>
            <person name="Hahn M."/>
            <person name="Kohn L."/>
            <person name="Lapalu N."/>
            <person name="Plummer K.M."/>
            <person name="Pradier J.M."/>
            <person name="Quevillon E."/>
            <person name="Sharon A."/>
            <person name="Simon A."/>
            <person name="ten Have A."/>
            <person name="Tudzynski B."/>
            <person name="Tudzynski P."/>
            <person name="Wincker P."/>
            <person name="Andrew M."/>
            <person name="Anthouard V."/>
            <person name="Beever R.E."/>
            <person name="Beffa R."/>
            <person name="Benoit I."/>
            <person name="Bouzid O."/>
            <person name="Brault B."/>
            <person name="Chen Z."/>
            <person name="Choquer M."/>
            <person name="Collemare J."/>
            <person name="Cotton P."/>
            <person name="Danchin E.G."/>
            <person name="Da Silva C."/>
            <person name="Gautier A."/>
            <person name="Giraud C."/>
            <person name="Giraud T."/>
            <person name="Gonzalez C."/>
            <person name="Grossetete S."/>
            <person name="Guldener U."/>
            <person name="Henrissat B."/>
            <person name="Howlett B.J."/>
            <person name="Kodira C."/>
            <person name="Kretschmer M."/>
            <person name="Lappartient A."/>
            <person name="Leroch M."/>
            <person name="Levis C."/>
            <person name="Mauceli E."/>
            <person name="Neuveglise C."/>
            <person name="Oeser B."/>
            <person name="Pearson M."/>
            <person name="Poulain J."/>
            <person name="Poussereau N."/>
            <person name="Quesneville H."/>
            <person name="Rascle C."/>
            <person name="Schumacher J."/>
            <person name="Segurens B."/>
            <person name="Sexton A."/>
            <person name="Silva E."/>
            <person name="Sirven C."/>
            <person name="Soanes D.M."/>
            <person name="Talbot N.J."/>
            <person name="Templeton M."/>
            <person name="Yandava C."/>
            <person name="Yarden O."/>
            <person name="Zeng Q."/>
            <person name="Rollins J.A."/>
            <person name="Lebrun M.H."/>
            <person name="Dickman M."/>
        </authorList>
    </citation>
    <scope>NUCLEOTIDE SEQUENCE [LARGE SCALE GENOMIC DNA]</scope>
    <source>
        <strain evidence="2">ATCC 18683 / 1980 / Ss-1</strain>
    </source>
</reference>
<protein>
    <submittedName>
        <fullName evidence="1">Uncharacterized protein</fullName>
    </submittedName>
</protein>